<organism evidence="2 3">
    <name type="scientific">Bianquea renquensis</name>
    <dbReference type="NCBI Taxonomy" id="2763661"/>
    <lineage>
        <taxon>Bacteria</taxon>
        <taxon>Bacillati</taxon>
        <taxon>Bacillota</taxon>
        <taxon>Clostridia</taxon>
        <taxon>Eubacteriales</taxon>
        <taxon>Bianqueaceae</taxon>
        <taxon>Bianquea</taxon>
    </lineage>
</organism>
<comment type="caution">
    <text evidence="2">The sequence shown here is derived from an EMBL/GenBank/DDBJ whole genome shotgun (WGS) entry which is preliminary data.</text>
</comment>
<feature type="transmembrane region" description="Helical" evidence="1">
    <location>
        <begin position="195"/>
        <end position="211"/>
    </location>
</feature>
<dbReference type="EMBL" id="JACRSQ010000003">
    <property type="protein sequence ID" value="MBC8542543.1"/>
    <property type="molecule type" value="Genomic_DNA"/>
</dbReference>
<keyword evidence="1" id="KW-1133">Transmembrane helix</keyword>
<proteinExistence type="predicted"/>
<name>A0A926DP18_9FIRM</name>
<gene>
    <name evidence="2" type="ORF">H8730_03145</name>
</gene>
<keyword evidence="1" id="KW-0472">Membrane</keyword>
<evidence type="ECO:0000256" key="1">
    <source>
        <dbReference type="SAM" id="Phobius"/>
    </source>
</evidence>
<evidence type="ECO:0000313" key="2">
    <source>
        <dbReference type="EMBL" id="MBC8542543.1"/>
    </source>
</evidence>
<feature type="transmembrane region" description="Helical" evidence="1">
    <location>
        <begin position="45"/>
        <end position="73"/>
    </location>
</feature>
<feature type="transmembrane region" description="Helical" evidence="1">
    <location>
        <begin position="102"/>
        <end position="125"/>
    </location>
</feature>
<dbReference type="AlphaFoldDB" id="A0A926DP18"/>
<accession>A0A926DP18</accession>
<evidence type="ECO:0000313" key="3">
    <source>
        <dbReference type="Proteomes" id="UP000657006"/>
    </source>
</evidence>
<protein>
    <submittedName>
        <fullName evidence="2">Uncharacterized protein</fullName>
    </submittedName>
</protein>
<reference evidence="2" key="1">
    <citation type="submission" date="2020-08" db="EMBL/GenBank/DDBJ databases">
        <title>Genome public.</title>
        <authorList>
            <person name="Liu C."/>
            <person name="Sun Q."/>
        </authorList>
    </citation>
    <scope>NUCLEOTIDE SEQUENCE</scope>
    <source>
        <strain evidence="2">NSJ-32</strain>
    </source>
</reference>
<feature type="transmembrane region" description="Helical" evidence="1">
    <location>
        <begin position="20"/>
        <end position="39"/>
    </location>
</feature>
<dbReference type="Proteomes" id="UP000657006">
    <property type="component" value="Unassembled WGS sequence"/>
</dbReference>
<feature type="transmembrane region" description="Helical" evidence="1">
    <location>
        <begin position="231"/>
        <end position="252"/>
    </location>
</feature>
<feature type="transmembrane region" description="Helical" evidence="1">
    <location>
        <begin position="166"/>
        <end position="190"/>
    </location>
</feature>
<keyword evidence="3" id="KW-1185">Reference proteome</keyword>
<keyword evidence="1" id="KW-0812">Transmembrane</keyword>
<sequence length="256" mass="29912">MNRLGYDVFRICRRRRSQCIFLFLLICMLADLVYTFVTYRSNYQYLTFLTGGASHVLQILLIWLMPIWILLAVGDRYIEDVKLGFSSLISTRYGMGRYVRKLVATTFVTSFLLYFIPLLMNYGFALVLGWNVPKMEGIGRLHYEMLRYDQRPMAQMAWYQPGLVNIMFLLSTCFLAGFLGTVSVCISLVFADKRVVYSFMFVFWFGQIILPKSVIDVVQPFTEWQLERLGYVYGRSLLLCLVVIVPCLFVVARRKR</sequence>
<dbReference type="RefSeq" id="WP_177719358.1">
    <property type="nucleotide sequence ID" value="NZ_JACRSQ010000003.1"/>
</dbReference>